<dbReference type="PANTHER" id="PTHR20908:SF1">
    <property type="entry name" value="LD15586P"/>
    <property type="match status" value="1"/>
</dbReference>
<proteinExistence type="predicted"/>
<comment type="caution">
    <text evidence="1">The sequence shown here is derived from an EMBL/GenBank/DDBJ whole genome shotgun (WGS) entry which is preliminary data.</text>
</comment>
<dbReference type="InterPro" id="IPR008547">
    <property type="entry name" value="DUF829_TMEM53"/>
</dbReference>
<evidence type="ECO:0000313" key="1">
    <source>
        <dbReference type="EMBL" id="KAK2142607.1"/>
    </source>
</evidence>
<sequence length="303" mass="34877">MYPILGDTVSQCSKSFTPVVLLTAGKHHSVASTEAKPDIINKNLSFRWAYDSPYEQQSRPLILIYSWLVAKARHMHKYGDFYLKKGWDVLHVKVDPLQLMLPSSAQRVVGQVLEFTQDDKRLKQPILVHGFSVGGYLWGETLVKILSDESLIANLRHRIHGQIMDSPVSFHGIPFGVSQAVTDVRLLQNIVEGTISSYLSLTKNITMKYYVRSQETFEENVMHTPSMFLFSKADVIGRHRVIEECIEKMKRKGIAVYSKCWEDSRHVSHFQRHPVEYIDMMTYFLQRIKFLDVPDEGKIQMTG</sequence>
<protein>
    <submittedName>
        <fullName evidence="1">Uncharacterized protein</fullName>
    </submittedName>
</protein>
<dbReference type="Proteomes" id="UP001208570">
    <property type="component" value="Unassembled WGS sequence"/>
</dbReference>
<dbReference type="AlphaFoldDB" id="A0AAD9IXV7"/>
<organism evidence="1 2">
    <name type="scientific">Paralvinella palmiformis</name>
    <dbReference type="NCBI Taxonomy" id="53620"/>
    <lineage>
        <taxon>Eukaryota</taxon>
        <taxon>Metazoa</taxon>
        <taxon>Spiralia</taxon>
        <taxon>Lophotrochozoa</taxon>
        <taxon>Annelida</taxon>
        <taxon>Polychaeta</taxon>
        <taxon>Sedentaria</taxon>
        <taxon>Canalipalpata</taxon>
        <taxon>Terebellida</taxon>
        <taxon>Terebelliformia</taxon>
        <taxon>Alvinellidae</taxon>
        <taxon>Paralvinella</taxon>
    </lineage>
</organism>
<reference evidence="1" key="1">
    <citation type="journal article" date="2023" name="Mol. Biol. Evol.">
        <title>Third-Generation Sequencing Reveals the Adaptive Role of the Epigenome in Three Deep-Sea Polychaetes.</title>
        <authorList>
            <person name="Perez M."/>
            <person name="Aroh O."/>
            <person name="Sun Y."/>
            <person name="Lan Y."/>
            <person name="Juniper S.K."/>
            <person name="Young C.R."/>
            <person name="Angers B."/>
            <person name="Qian P.Y."/>
        </authorList>
    </citation>
    <scope>NUCLEOTIDE SEQUENCE</scope>
    <source>
        <strain evidence="1">P08H-3</strain>
    </source>
</reference>
<dbReference type="EMBL" id="JAODUP010000934">
    <property type="protein sequence ID" value="KAK2142607.1"/>
    <property type="molecule type" value="Genomic_DNA"/>
</dbReference>
<accession>A0AAD9IXV7</accession>
<keyword evidence="2" id="KW-1185">Reference proteome</keyword>
<evidence type="ECO:0000313" key="2">
    <source>
        <dbReference type="Proteomes" id="UP001208570"/>
    </source>
</evidence>
<gene>
    <name evidence="1" type="ORF">LSH36_934g02020</name>
</gene>
<dbReference type="SUPFAM" id="SSF53474">
    <property type="entry name" value="alpha/beta-Hydrolases"/>
    <property type="match status" value="1"/>
</dbReference>
<dbReference type="Pfam" id="PF05705">
    <property type="entry name" value="DUF829"/>
    <property type="match status" value="1"/>
</dbReference>
<dbReference type="InterPro" id="IPR029058">
    <property type="entry name" value="AB_hydrolase_fold"/>
</dbReference>
<dbReference type="PANTHER" id="PTHR20908">
    <property type="entry name" value="LD15586P"/>
    <property type="match status" value="1"/>
</dbReference>
<name>A0AAD9IXV7_9ANNE</name>
<dbReference type="GO" id="GO:0017171">
    <property type="term" value="F:serine hydrolase activity"/>
    <property type="evidence" value="ECO:0007669"/>
    <property type="project" value="TreeGrafter"/>
</dbReference>